<dbReference type="InterPro" id="IPR036388">
    <property type="entry name" value="WH-like_DNA-bd_sf"/>
</dbReference>
<organism evidence="2">
    <name type="scientific">Firmicutes bacterium enrichment culture clone fosmid MGS-M1</name>
    <dbReference type="NCBI Taxonomy" id="1549348"/>
    <lineage>
        <taxon>Bacteria</taxon>
        <taxon>Bacillati</taxon>
        <taxon>Bacillota</taxon>
        <taxon>environmental samples</taxon>
    </lineage>
</organism>
<dbReference type="Gene3D" id="1.10.10.10">
    <property type="entry name" value="Winged helix-like DNA-binding domain superfamily/Winged helix DNA-binding domain"/>
    <property type="match status" value="1"/>
</dbReference>
<dbReference type="PANTHER" id="PTHR33169:SF13">
    <property type="entry name" value="PADR-FAMILY TRANSCRIPTIONAL REGULATOR"/>
    <property type="match status" value="1"/>
</dbReference>
<sequence>MNKKLASWIPLSETAYYILLSLNIPRHGYGIIKYVEELTKGRIVLGSGTIYTTIGKMKKANLIMVFQDKKRKTVYELTTLGRELLELEIARIKKVYQDTLLQEVLYNEKEKV</sequence>
<dbReference type="SUPFAM" id="SSF46785">
    <property type="entry name" value="Winged helix' DNA-binding domain"/>
    <property type="match status" value="1"/>
</dbReference>
<evidence type="ECO:0000313" key="2">
    <source>
        <dbReference type="EMBL" id="AJG37894.1"/>
    </source>
</evidence>
<dbReference type="PANTHER" id="PTHR33169">
    <property type="entry name" value="PADR-FAMILY TRANSCRIPTIONAL REGULATOR"/>
    <property type="match status" value="1"/>
</dbReference>
<evidence type="ECO:0000259" key="1">
    <source>
        <dbReference type="Pfam" id="PF03551"/>
    </source>
</evidence>
<dbReference type="InterPro" id="IPR005149">
    <property type="entry name" value="Tscrpt_reg_PadR_N"/>
</dbReference>
<dbReference type="InterPro" id="IPR036390">
    <property type="entry name" value="WH_DNA-bd_sf"/>
</dbReference>
<accession>A0A0B5KBN3</accession>
<name>A0A0B5KBN3_9FIRM</name>
<dbReference type="Pfam" id="PF03551">
    <property type="entry name" value="PadR"/>
    <property type="match status" value="1"/>
</dbReference>
<protein>
    <submittedName>
        <fullName evidence="2">PadR family transcriptional regulator</fullName>
    </submittedName>
</protein>
<proteinExistence type="predicted"/>
<reference evidence="2" key="1">
    <citation type="journal article" date="2015" name="Environ. Microbiol.">
        <title>Pressure adaptation is linked to thermal adaptation in salt-saturated marine habitats.</title>
        <authorList>
            <consortium name="The MAMBA Consortium"/>
            <person name="Alcaide M."/>
            <person name="Stogios P.J."/>
            <person name="Lafraya A."/>
            <person name="Tchigvintsev A."/>
            <person name="Flick R."/>
            <person name="Bargiela R."/>
            <person name="Chernikova T.N."/>
            <person name="Reva O.N."/>
            <person name="Hai T."/>
            <person name="Leggewie C.C."/>
            <person name="Katzke N."/>
            <person name="La Cono V."/>
            <person name="Matesanz R."/>
            <person name="Jebbar M."/>
            <person name="Jaeger K.E."/>
            <person name="Yakimov M.M."/>
            <person name="Yakunin A.F."/>
            <person name="Golyshin P.N."/>
            <person name="Golyshina O.V."/>
            <person name="Savchenko A."/>
            <person name="Ferrer M."/>
        </authorList>
    </citation>
    <scope>NUCLEOTIDE SEQUENCE</scope>
</reference>
<dbReference type="AlphaFoldDB" id="A0A0B5KBN3"/>
<dbReference type="EMBL" id="KF831414">
    <property type="protein sequence ID" value="AJG37894.1"/>
    <property type="molecule type" value="Genomic_DNA"/>
</dbReference>
<feature type="domain" description="Transcription regulator PadR N-terminal" evidence="1">
    <location>
        <begin position="24"/>
        <end position="86"/>
    </location>
</feature>
<dbReference type="InterPro" id="IPR052509">
    <property type="entry name" value="Metal_resp_DNA-bind_regulator"/>
</dbReference>